<evidence type="ECO:0000256" key="2">
    <source>
        <dbReference type="ARBA" id="ARBA00023125"/>
    </source>
</evidence>
<comment type="caution">
    <text evidence="5">The sequence shown here is derived from an EMBL/GenBank/DDBJ whole genome shotgun (WGS) entry which is preliminary data.</text>
</comment>
<dbReference type="Proteomes" id="UP000487882">
    <property type="component" value="Unassembled WGS sequence"/>
</dbReference>
<dbReference type="PANTHER" id="PTHR30146">
    <property type="entry name" value="LACI-RELATED TRANSCRIPTIONAL REPRESSOR"/>
    <property type="match status" value="1"/>
</dbReference>
<dbReference type="CDD" id="cd01392">
    <property type="entry name" value="HTH_LacI"/>
    <property type="match status" value="1"/>
</dbReference>
<accession>A0A7K1J3Q8</accession>
<dbReference type="EMBL" id="WNLP01000002">
    <property type="protein sequence ID" value="MUH59274.1"/>
    <property type="molecule type" value="Genomic_DNA"/>
</dbReference>
<evidence type="ECO:0000259" key="4">
    <source>
        <dbReference type="PROSITE" id="PS50932"/>
    </source>
</evidence>
<dbReference type="RefSeq" id="WP_155588282.1">
    <property type="nucleotide sequence ID" value="NZ_WNLP01000002.1"/>
</dbReference>
<evidence type="ECO:0000313" key="5">
    <source>
        <dbReference type="EMBL" id="MUH59274.1"/>
    </source>
</evidence>
<sequence length="349" mass="37563">MARSTIADVAKLAGVSQATVSRALHGADNVTERTRQKVEQAADQLNFTLSKNASSLASGKTMRVILLSSGKLNDWFDANVLEGVYEVLDPEGYDVSPAVILGKEEADAYFAQLPKNRNADAIIVSSFQLDGTLQQQLKGIDMPSVGVNIPSASFCDASVEADNFGGMEKAVRLLKSLGHRSIAFAVDYIPTNMVYSTSQRTEAFLEAAEQNGYDEDHIDIVSAEPHERPLPLSELASQLVAQLLSSQRHPTAVCAETDAVAIALVKELRRQHLRVPEDVSVIGFDDANIAVAADLTTIHQDPVELGRMAAAKVLQLLGKPIPTDVHVGALHESLEPTIVLRETTGRSDS</sequence>
<dbReference type="Pfam" id="PF13377">
    <property type="entry name" value="Peripla_BP_3"/>
    <property type="match status" value="1"/>
</dbReference>
<name>A0A7K1J3Q8_9BIFI</name>
<dbReference type="PROSITE" id="PS50932">
    <property type="entry name" value="HTH_LACI_2"/>
    <property type="match status" value="1"/>
</dbReference>
<organism evidence="5 6">
    <name type="scientific">Bifidobacterium canis</name>
    <dbReference type="NCBI Taxonomy" id="2610880"/>
    <lineage>
        <taxon>Bacteria</taxon>
        <taxon>Bacillati</taxon>
        <taxon>Actinomycetota</taxon>
        <taxon>Actinomycetes</taxon>
        <taxon>Bifidobacteriales</taxon>
        <taxon>Bifidobacteriaceae</taxon>
        <taxon>Bifidobacterium</taxon>
    </lineage>
</organism>
<keyword evidence="3" id="KW-0804">Transcription</keyword>
<dbReference type="Pfam" id="PF00356">
    <property type="entry name" value="LacI"/>
    <property type="match status" value="1"/>
</dbReference>
<dbReference type="Gene3D" id="1.10.260.40">
    <property type="entry name" value="lambda repressor-like DNA-binding domains"/>
    <property type="match status" value="1"/>
</dbReference>
<dbReference type="PROSITE" id="PS00356">
    <property type="entry name" value="HTH_LACI_1"/>
    <property type="match status" value="1"/>
</dbReference>
<dbReference type="PRINTS" id="PR00036">
    <property type="entry name" value="HTHLACI"/>
</dbReference>
<dbReference type="InterPro" id="IPR000843">
    <property type="entry name" value="HTH_LacI"/>
</dbReference>
<dbReference type="InterPro" id="IPR046335">
    <property type="entry name" value="LacI/GalR-like_sensor"/>
</dbReference>
<evidence type="ECO:0000256" key="1">
    <source>
        <dbReference type="ARBA" id="ARBA00023015"/>
    </source>
</evidence>
<dbReference type="PANTHER" id="PTHR30146:SF109">
    <property type="entry name" value="HTH-TYPE TRANSCRIPTIONAL REGULATOR GALS"/>
    <property type="match status" value="1"/>
</dbReference>
<dbReference type="InterPro" id="IPR010982">
    <property type="entry name" value="Lambda_DNA-bd_dom_sf"/>
</dbReference>
<reference evidence="5 6" key="1">
    <citation type="submission" date="2019-09" db="EMBL/GenBank/DDBJ databases">
        <title>Bifidobacterium canis sp. nov., isolated from the digestive tract of German Shepherd dog puppy.</title>
        <authorList>
            <person name="Bunesova V."/>
        </authorList>
    </citation>
    <scope>NUCLEOTIDE SEQUENCE [LARGE SCALE GENOMIC DNA]</scope>
    <source>
        <strain evidence="5 6">GSD1FS</strain>
    </source>
</reference>
<dbReference type="Gene3D" id="3.40.50.2300">
    <property type="match status" value="2"/>
</dbReference>
<dbReference type="SMART" id="SM00354">
    <property type="entry name" value="HTH_LACI"/>
    <property type="match status" value="1"/>
</dbReference>
<keyword evidence="6" id="KW-1185">Reference proteome</keyword>
<dbReference type="InterPro" id="IPR028082">
    <property type="entry name" value="Peripla_BP_I"/>
</dbReference>
<dbReference type="SUPFAM" id="SSF47413">
    <property type="entry name" value="lambda repressor-like DNA-binding domains"/>
    <property type="match status" value="1"/>
</dbReference>
<dbReference type="GO" id="GO:0003700">
    <property type="term" value="F:DNA-binding transcription factor activity"/>
    <property type="evidence" value="ECO:0007669"/>
    <property type="project" value="TreeGrafter"/>
</dbReference>
<gene>
    <name evidence="5" type="ORF">GSD1FS_0591</name>
</gene>
<evidence type="ECO:0000313" key="6">
    <source>
        <dbReference type="Proteomes" id="UP000487882"/>
    </source>
</evidence>
<feature type="domain" description="HTH lacI-type" evidence="4">
    <location>
        <begin position="4"/>
        <end position="58"/>
    </location>
</feature>
<dbReference type="AlphaFoldDB" id="A0A7K1J3Q8"/>
<dbReference type="CDD" id="cd06267">
    <property type="entry name" value="PBP1_LacI_sugar_binding-like"/>
    <property type="match status" value="1"/>
</dbReference>
<proteinExistence type="predicted"/>
<dbReference type="SUPFAM" id="SSF53822">
    <property type="entry name" value="Periplasmic binding protein-like I"/>
    <property type="match status" value="1"/>
</dbReference>
<keyword evidence="2" id="KW-0238">DNA-binding</keyword>
<dbReference type="GO" id="GO:0000976">
    <property type="term" value="F:transcription cis-regulatory region binding"/>
    <property type="evidence" value="ECO:0007669"/>
    <property type="project" value="TreeGrafter"/>
</dbReference>
<evidence type="ECO:0000256" key="3">
    <source>
        <dbReference type="ARBA" id="ARBA00023163"/>
    </source>
</evidence>
<protein>
    <submittedName>
        <fullName evidence="5">LacI family transcriptional regulator</fullName>
    </submittedName>
</protein>
<keyword evidence="1" id="KW-0805">Transcription regulation</keyword>